<protein>
    <submittedName>
        <fullName evidence="4">GNAT family N-acetyltransferase</fullName>
        <ecNumber evidence="4">2.3.-.-</ecNumber>
    </submittedName>
</protein>
<dbReference type="Pfam" id="PF13673">
    <property type="entry name" value="Acetyltransf_10"/>
    <property type="match status" value="1"/>
</dbReference>
<dbReference type="InterPro" id="IPR000182">
    <property type="entry name" value="GNAT_dom"/>
</dbReference>
<keyword evidence="1 4" id="KW-0808">Transferase</keyword>
<dbReference type="Proteomes" id="UP001596031">
    <property type="component" value="Unassembled WGS sequence"/>
</dbReference>
<reference evidence="5" key="1">
    <citation type="journal article" date="2019" name="Int. J. Syst. Evol. Microbiol.">
        <title>The Global Catalogue of Microorganisms (GCM) 10K type strain sequencing project: providing services to taxonomists for standard genome sequencing and annotation.</title>
        <authorList>
            <consortium name="The Broad Institute Genomics Platform"/>
            <consortium name="The Broad Institute Genome Sequencing Center for Infectious Disease"/>
            <person name="Wu L."/>
            <person name="Ma J."/>
        </authorList>
    </citation>
    <scope>NUCLEOTIDE SEQUENCE [LARGE SCALE GENOMIC DNA]</scope>
    <source>
        <strain evidence="5">CCUG 38813</strain>
    </source>
</reference>
<organism evidence="4 5">
    <name type="scientific">Massilia jejuensis</name>
    <dbReference type="NCBI Taxonomy" id="648894"/>
    <lineage>
        <taxon>Bacteria</taxon>
        <taxon>Pseudomonadati</taxon>
        <taxon>Pseudomonadota</taxon>
        <taxon>Betaproteobacteria</taxon>
        <taxon>Burkholderiales</taxon>
        <taxon>Oxalobacteraceae</taxon>
        <taxon>Telluria group</taxon>
        <taxon>Massilia</taxon>
    </lineage>
</organism>
<dbReference type="Gene3D" id="3.40.630.30">
    <property type="match status" value="1"/>
</dbReference>
<keyword evidence="5" id="KW-1185">Reference proteome</keyword>
<evidence type="ECO:0000256" key="1">
    <source>
        <dbReference type="ARBA" id="ARBA00022679"/>
    </source>
</evidence>
<dbReference type="SUPFAM" id="SSF55729">
    <property type="entry name" value="Acyl-CoA N-acyltransferases (Nat)"/>
    <property type="match status" value="1"/>
</dbReference>
<proteinExistence type="predicted"/>
<evidence type="ECO:0000313" key="4">
    <source>
        <dbReference type="EMBL" id="MFC5511926.1"/>
    </source>
</evidence>
<keyword evidence="2 4" id="KW-0012">Acyltransferase</keyword>
<feature type="domain" description="N-acetyltransferase" evidence="3">
    <location>
        <begin position="3"/>
        <end position="156"/>
    </location>
</feature>
<evidence type="ECO:0000256" key="2">
    <source>
        <dbReference type="ARBA" id="ARBA00023315"/>
    </source>
</evidence>
<dbReference type="CDD" id="cd04301">
    <property type="entry name" value="NAT_SF"/>
    <property type="match status" value="1"/>
</dbReference>
<evidence type="ECO:0000313" key="5">
    <source>
        <dbReference type="Proteomes" id="UP001596031"/>
    </source>
</evidence>
<dbReference type="GO" id="GO:0016746">
    <property type="term" value="F:acyltransferase activity"/>
    <property type="evidence" value="ECO:0007669"/>
    <property type="project" value="UniProtKB-KW"/>
</dbReference>
<evidence type="ECO:0000259" key="3">
    <source>
        <dbReference type="PROSITE" id="PS51186"/>
    </source>
</evidence>
<comment type="caution">
    <text evidence="4">The sequence shown here is derived from an EMBL/GenBank/DDBJ whole genome shotgun (WGS) entry which is preliminary data.</text>
</comment>
<dbReference type="EC" id="2.3.-.-" evidence="4"/>
<dbReference type="PANTHER" id="PTHR43877">
    <property type="entry name" value="AMINOALKYLPHOSPHONATE N-ACETYLTRANSFERASE-RELATED-RELATED"/>
    <property type="match status" value="1"/>
</dbReference>
<dbReference type="PROSITE" id="PS51186">
    <property type="entry name" value="GNAT"/>
    <property type="match status" value="1"/>
</dbReference>
<dbReference type="InterPro" id="IPR050832">
    <property type="entry name" value="Bact_Acetyltransf"/>
</dbReference>
<accession>A0ABW0PGY4</accession>
<name>A0ABW0PGY4_9BURK</name>
<dbReference type="EMBL" id="JBHSMS010000039">
    <property type="protein sequence ID" value="MFC5511926.1"/>
    <property type="molecule type" value="Genomic_DNA"/>
</dbReference>
<dbReference type="InterPro" id="IPR016181">
    <property type="entry name" value="Acyl_CoA_acyltransferase"/>
</dbReference>
<dbReference type="RefSeq" id="WP_379721507.1">
    <property type="nucleotide sequence ID" value="NZ_JBHSMS010000039.1"/>
</dbReference>
<gene>
    <name evidence="4" type="ORF">ACFPOU_12425</name>
</gene>
<sequence>MGIDIRKAAPLDAAPACNLLRRSIEQGCAPDHCGRPDILDTWLANKNPENVAAWFASPTNHAIVAERDGELLGLALLTQAGKLALCYVEPGALRIGVGRALLAAVEAQARAWNIGKLFLHSPASSTTFFERHGYANAGQEKSCFGLECSLMWKQLDADPLEADAKRKRFCNCSQ</sequence>